<dbReference type="InterPro" id="IPR000092">
    <property type="entry name" value="Polyprenyl_synt"/>
</dbReference>
<keyword evidence="1" id="KW-0808">Transferase</keyword>
<dbReference type="GeneID" id="28847412"/>
<evidence type="ECO:0000313" key="6">
    <source>
        <dbReference type="Proteomes" id="UP000078397"/>
    </source>
</evidence>
<evidence type="ECO:0000259" key="4">
    <source>
        <dbReference type="Pfam" id="PF07143"/>
    </source>
</evidence>
<dbReference type="RefSeq" id="XP_018144476.1">
    <property type="nucleotide sequence ID" value="XM_018283418.1"/>
</dbReference>
<dbReference type="GO" id="GO:0008299">
    <property type="term" value="P:isoprenoid biosynthetic process"/>
    <property type="evidence" value="ECO:0007669"/>
    <property type="project" value="InterPro"/>
</dbReference>
<sequence>MNGASSSFVDKTHSINRSDLTPLPTDPRINDAPQLQSKLEWYYFQSHLTSTISEDPDHTVIVCIFRHSPDDATADHTWAVIYATLDWRTQKYTTYSKVPPRVPEYAARVIEGSHSLLSTTIQNMVDAGPNSEDGAPFTPDTLFTNPMQIRQSAKGEGPAIQLDWDNGAFLVGENGSYHLKVPEIELDIQVRATRPMMLHGNDGVTHKDDKHAMFYYSWPRTEAVGEYKGDKVVGMTWVDHEYSLDKQRKQLSSDSLPPGWMWFSLLTVGAKPMEICITKVLQHGDVAEQYIVYMDESGQRRREEDFILTSCKPWVSGQTFQKFDTHWRLTIPSRNVDIQIESVTQNQEFQTWIRLPSFYEGAVRFSGTWEGVPIKGFGAMELVNEFNSSDKFMELTLNNASSLVRSEIEAVVPQSVRPNHFEHITNIQFDSVEEKVVQQSIVDAFYMLSNRGGKNWRPMLFGAALGLVGGNANDWRPFLVIPEMLHTASLIIDDIEDESETRRGGPCVHKVIGVPTAINAGCAMYFWGETIVRDSEALSEVQRRDYYATYFEMMRVAHIGQALDIAGMTMEQLPTIEEANAMLSRVVNLHRCKSGKPASCCGIAGSRLGGGTPEQTEAIGAYVQNLGIAFQIRDDVLDVLGKVKGKNAADDLYNHKITYPVAKLFTLDHPDREKWFGYWEDRDVPALVEVLKSSGTMDMCNQEIERMVLEGWDLVDSLTPNSFSKVLFRMFGNFLIEQHY</sequence>
<dbReference type="KEGG" id="pchm:VFPPC_03994"/>
<gene>
    <name evidence="5" type="ORF">VFPPC_03994</name>
</gene>
<dbReference type="SFLD" id="SFLDS00005">
    <property type="entry name" value="Isoprenoid_Synthase_Type_I"/>
    <property type="match status" value="1"/>
</dbReference>
<dbReference type="Pfam" id="PF07143">
    <property type="entry name" value="CrtC"/>
    <property type="match status" value="1"/>
</dbReference>
<evidence type="ECO:0000256" key="3">
    <source>
        <dbReference type="ARBA" id="ARBA00022842"/>
    </source>
</evidence>
<reference evidence="5 6" key="1">
    <citation type="journal article" date="2016" name="PLoS Pathog.">
        <title>Biosynthesis of antibiotic leucinostatins in bio-control fungus Purpureocillium lilacinum and their inhibition on phytophthora revealed by genome mining.</title>
        <authorList>
            <person name="Wang G."/>
            <person name="Liu Z."/>
            <person name="Lin R."/>
            <person name="Li E."/>
            <person name="Mao Z."/>
            <person name="Ling J."/>
            <person name="Yang Y."/>
            <person name="Yin W.B."/>
            <person name="Xie B."/>
        </authorList>
    </citation>
    <scope>NUCLEOTIDE SEQUENCE [LARGE SCALE GENOMIC DNA]</scope>
    <source>
        <strain evidence="5">170</strain>
    </source>
</reference>
<evidence type="ECO:0000256" key="1">
    <source>
        <dbReference type="ARBA" id="ARBA00022679"/>
    </source>
</evidence>
<dbReference type="SUPFAM" id="SSF48576">
    <property type="entry name" value="Terpenoid synthases"/>
    <property type="match status" value="1"/>
</dbReference>
<name>A0A179FPS1_METCM</name>
<dbReference type="GO" id="GO:0043386">
    <property type="term" value="P:mycotoxin biosynthetic process"/>
    <property type="evidence" value="ECO:0007669"/>
    <property type="project" value="UniProtKB-ARBA"/>
</dbReference>
<dbReference type="EMBL" id="LSBJ02000003">
    <property type="protein sequence ID" value="OAQ67626.1"/>
    <property type="molecule type" value="Genomic_DNA"/>
</dbReference>
<dbReference type="AlphaFoldDB" id="A0A179FPS1"/>
<dbReference type="InterPro" id="IPR023374">
    <property type="entry name" value="AttH-like_dom_sf"/>
</dbReference>
<proteinExistence type="predicted"/>
<dbReference type="SUPFAM" id="SSF159245">
    <property type="entry name" value="AttH-like"/>
    <property type="match status" value="1"/>
</dbReference>
<keyword evidence="3" id="KW-0460">Magnesium</keyword>
<dbReference type="GO" id="GO:0004659">
    <property type="term" value="F:prenyltransferase activity"/>
    <property type="evidence" value="ECO:0007669"/>
    <property type="project" value="InterPro"/>
</dbReference>
<organism evidence="5 6">
    <name type="scientific">Pochonia chlamydosporia 170</name>
    <dbReference type="NCBI Taxonomy" id="1380566"/>
    <lineage>
        <taxon>Eukaryota</taxon>
        <taxon>Fungi</taxon>
        <taxon>Dikarya</taxon>
        <taxon>Ascomycota</taxon>
        <taxon>Pezizomycotina</taxon>
        <taxon>Sordariomycetes</taxon>
        <taxon>Hypocreomycetidae</taxon>
        <taxon>Hypocreales</taxon>
        <taxon>Clavicipitaceae</taxon>
        <taxon>Pochonia</taxon>
    </lineage>
</organism>
<dbReference type="Gene3D" id="2.40.370.10">
    <property type="entry name" value="AttH-like domain"/>
    <property type="match status" value="2"/>
</dbReference>
<evidence type="ECO:0000256" key="2">
    <source>
        <dbReference type="ARBA" id="ARBA00022723"/>
    </source>
</evidence>
<dbReference type="Pfam" id="PF00348">
    <property type="entry name" value="polyprenyl_synt"/>
    <property type="match status" value="1"/>
</dbReference>
<protein>
    <submittedName>
        <fullName evidence="5">Polyprenyl synthetase</fullName>
    </submittedName>
</protein>
<keyword evidence="6" id="KW-1185">Reference proteome</keyword>
<dbReference type="Pfam" id="PF17186">
    <property type="entry name" value="Lipocalin_9"/>
    <property type="match status" value="1"/>
</dbReference>
<dbReference type="PANTHER" id="PTHR12001">
    <property type="entry name" value="GERANYLGERANYL PYROPHOSPHATE SYNTHASE"/>
    <property type="match status" value="1"/>
</dbReference>
<comment type="caution">
    <text evidence="5">The sequence shown here is derived from an EMBL/GenBank/DDBJ whole genome shotgun (WGS) entry which is preliminary data.</text>
</comment>
<dbReference type="Proteomes" id="UP000078397">
    <property type="component" value="Unassembled WGS sequence"/>
</dbReference>
<dbReference type="GO" id="GO:0046165">
    <property type="term" value="P:alcohol biosynthetic process"/>
    <property type="evidence" value="ECO:0007669"/>
    <property type="project" value="UniProtKB-ARBA"/>
</dbReference>
<feature type="domain" description="AttH" evidence="4">
    <location>
        <begin position="173"/>
        <end position="243"/>
    </location>
</feature>
<dbReference type="GO" id="GO:0046872">
    <property type="term" value="F:metal ion binding"/>
    <property type="evidence" value="ECO:0007669"/>
    <property type="project" value="UniProtKB-KW"/>
</dbReference>
<dbReference type="InterPro" id="IPR010791">
    <property type="entry name" value="AttH_dom"/>
</dbReference>
<keyword evidence="2" id="KW-0479">Metal-binding</keyword>
<accession>A0A179FPS1</accession>
<dbReference type="PANTHER" id="PTHR12001:SF44">
    <property type="entry name" value="GERANYLGERANYL PYROPHOSPHATE SYNTHASE"/>
    <property type="match status" value="1"/>
</dbReference>
<dbReference type="InterPro" id="IPR008949">
    <property type="entry name" value="Isoprenoid_synthase_dom_sf"/>
</dbReference>
<evidence type="ECO:0000313" key="5">
    <source>
        <dbReference type="EMBL" id="OAQ67626.1"/>
    </source>
</evidence>
<dbReference type="PROSITE" id="PS00723">
    <property type="entry name" value="POLYPRENYL_SYNTHASE_1"/>
    <property type="match status" value="1"/>
</dbReference>
<dbReference type="Gene3D" id="1.10.600.10">
    <property type="entry name" value="Farnesyl Diphosphate Synthase"/>
    <property type="match status" value="1"/>
</dbReference>
<dbReference type="STRING" id="1380566.A0A179FPS1"/>
<dbReference type="OrthoDB" id="6921389at2759"/>
<dbReference type="PROSITE" id="PS00444">
    <property type="entry name" value="POLYPRENYL_SYNTHASE_2"/>
    <property type="match status" value="1"/>
</dbReference>
<dbReference type="CDD" id="cd00685">
    <property type="entry name" value="Trans_IPPS_HT"/>
    <property type="match status" value="1"/>
</dbReference>
<dbReference type="InterPro" id="IPR033749">
    <property type="entry name" value="Polyprenyl_synt_CS"/>
</dbReference>